<dbReference type="Pfam" id="PF00990">
    <property type="entry name" value="GGDEF"/>
    <property type="match status" value="1"/>
</dbReference>
<evidence type="ECO:0000313" key="4">
    <source>
        <dbReference type="EMBL" id="MCS0610116.1"/>
    </source>
</evidence>
<keyword evidence="2" id="KW-0812">Transmembrane</keyword>
<feature type="coiled-coil region" evidence="1">
    <location>
        <begin position="305"/>
        <end position="332"/>
    </location>
</feature>
<comment type="caution">
    <text evidence="4">The sequence shown here is derived from an EMBL/GenBank/DDBJ whole genome shotgun (WGS) entry which is preliminary data.</text>
</comment>
<reference evidence="4 5" key="1">
    <citation type="submission" date="2022-08" db="EMBL/GenBank/DDBJ databases">
        <title>Reclassification of Massilia species as members of the genera Telluria, Duganella, Pseudoduganella, Mokoshia gen. nov. and Zemynaea gen. nov. using orthogonal and non-orthogonal genome-based approaches.</title>
        <authorList>
            <person name="Bowman J.P."/>
        </authorList>
    </citation>
    <scope>NUCLEOTIDE SEQUENCE [LARGE SCALE GENOMIC DNA]</scope>
    <source>
        <strain evidence="4 5">JCM 31607</strain>
    </source>
</reference>
<gene>
    <name evidence="4" type="ORF">NX773_18270</name>
</gene>
<feature type="domain" description="GGDEF" evidence="3">
    <location>
        <begin position="367"/>
        <end position="503"/>
    </location>
</feature>
<dbReference type="InterPro" id="IPR045812">
    <property type="entry name" value="DAHL"/>
</dbReference>
<dbReference type="Gene3D" id="3.30.70.270">
    <property type="match status" value="1"/>
</dbReference>
<dbReference type="InterPro" id="IPR043128">
    <property type="entry name" value="Rev_trsase/Diguanyl_cyclase"/>
</dbReference>
<dbReference type="Proteomes" id="UP001205861">
    <property type="component" value="Unassembled WGS sequence"/>
</dbReference>
<evidence type="ECO:0000256" key="1">
    <source>
        <dbReference type="SAM" id="Coils"/>
    </source>
</evidence>
<keyword evidence="5" id="KW-1185">Reference proteome</keyword>
<name>A0ABT2BNP5_9BURK</name>
<dbReference type="PROSITE" id="PS50887">
    <property type="entry name" value="GGDEF"/>
    <property type="match status" value="1"/>
</dbReference>
<keyword evidence="2" id="KW-1133">Transmembrane helix</keyword>
<evidence type="ECO:0000259" key="3">
    <source>
        <dbReference type="PROSITE" id="PS50887"/>
    </source>
</evidence>
<keyword evidence="4" id="KW-0808">Transferase</keyword>
<dbReference type="PANTHER" id="PTHR46663:SF2">
    <property type="entry name" value="GGDEF DOMAIN-CONTAINING PROTEIN"/>
    <property type="match status" value="1"/>
</dbReference>
<dbReference type="EC" id="2.7.7.65" evidence="4"/>
<dbReference type="Pfam" id="PF19443">
    <property type="entry name" value="DAHL"/>
    <property type="match status" value="1"/>
</dbReference>
<dbReference type="InterPro" id="IPR052163">
    <property type="entry name" value="DGC-Regulatory_Protein"/>
</dbReference>
<dbReference type="PANTHER" id="PTHR46663">
    <property type="entry name" value="DIGUANYLATE CYCLASE DGCT-RELATED"/>
    <property type="match status" value="1"/>
</dbReference>
<keyword evidence="2" id="KW-0472">Membrane</keyword>
<dbReference type="GO" id="GO:0052621">
    <property type="term" value="F:diguanylate cyclase activity"/>
    <property type="evidence" value="ECO:0007669"/>
    <property type="project" value="UniProtKB-EC"/>
</dbReference>
<sequence length="508" mass="55368">MFAVLARRLERLGSRRRLQLGLAGVLALIAVLAFLFIRTEAVDIAAQNQVALNLRELEKLDAEWDASIVRAHIGRAADNRRLTAPLARMHELTARLQAALPMTHSPAAAEAFQRLTVALAAKEQLAAEFGRRTPPLRTALLYLPPAVANLKTDLAGIGGALAPARIVLRLDASLNDLLSQILRYNLAPTDKLAARIADTLGDIEAQEIAFSPAVVDTIDTIARQSRVVLVNRPLANALEASIAATRTAEAMDQLGREYDRAFDAVLLERERYRGWLFAYSALLLVLLAWAGTRLRRSYRIIGEVNQRLKAANETLEQRVAERTAELQAQSKQLELLAQHDSLTGLVNVRQLTRLLDHALVRASRRGTIVVVMFIDLDGFKAVNDTYGHGTGDVVLQEVARRVQARLRAEDALARLGGDEFVILLEEVNSPEGALRVAQAALDAIRSVTRANGHPVRISASIGIASVRGRDGVERGAQALLAQADQAMYQAKQAGKGVFVISPQAEWAA</sequence>
<evidence type="ECO:0000256" key="2">
    <source>
        <dbReference type="SAM" id="Phobius"/>
    </source>
</evidence>
<protein>
    <submittedName>
        <fullName evidence="4">Diguanylate cyclase</fullName>
        <ecNumber evidence="4">2.7.7.65</ecNumber>
    </submittedName>
</protein>
<dbReference type="InterPro" id="IPR000160">
    <property type="entry name" value="GGDEF_dom"/>
</dbReference>
<dbReference type="NCBIfam" id="TIGR00254">
    <property type="entry name" value="GGDEF"/>
    <property type="match status" value="1"/>
</dbReference>
<feature type="transmembrane region" description="Helical" evidence="2">
    <location>
        <begin position="272"/>
        <end position="290"/>
    </location>
</feature>
<dbReference type="SUPFAM" id="SSF55073">
    <property type="entry name" value="Nucleotide cyclase"/>
    <property type="match status" value="1"/>
</dbReference>
<dbReference type="RefSeq" id="WP_258857724.1">
    <property type="nucleotide sequence ID" value="NZ_JANUGV010000005.1"/>
</dbReference>
<evidence type="ECO:0000313" key="5">
    <source>
        <dbReference type="Proteomes" id="UP001205861"/>
    </source>
</evidence>
<dbReference type="EMBL" id="JANUGV010000005">
    <property type="protein sequence ID" value="MCS0610116.1"/>
    <property type="molecule type" value="Genomic_DNA"/>
</dbReference>
<proteinExistence type="predicted"/>
<keyword evidence="4" id="KW-0548">Nucleotidyltransferase</keyword>
<dbReference type="InterPro" id="IPR029787">
    <property type="entry name" value="Nucleotide_cyclase"/>
</dbReference>
<accession>A0ABT2BNP5</accession>
<keyword evidence="1" id="KW-0175">Coiled coil</keyword>
<dbReference type="CDD" id="cd01949">
    <property type="entry name" value="GGDEF"/>
    <property type="match status" value="1"/>
</dbReference>
<organism evidence="4 5">
    <name type="scientific">Massilia solisilvae</name>
    <dbReference type="NCBI Taxonomy" id="1811225"/>
    <lineage>
        <taxon>Bacteria</taxon>
        <taxon>Pseudomonadati</taxon>
        <taxon>Pseudomonadota</taxon>
        <taxon>Betaproteobacteria</taxon>
        <taxon>Burkholderiales</taxon>
        <taxon>Oxalobacteraceae</taxon>
        <taxon>Telluria group</taxon>
        <taxon>Massilia</taxon>
    </lineage>
</organism>
<dbReference type="SMART" id="SM00267">
    <property type="entry name" value="GGDEF"/>
    <property type="match status" value="1"/>
</dbReference>